<evidence type="ECO:0000313" key="2">
    <source>
        <dbReference type="EMBL" id="CAI9577627.1"/>
    </source>
</evidence>
<keyword evidence="3" id="KW-1185">Reference proteome</keyword>
<feature type="transmembrane region" description="Helical" evidence="1">
    <location>
        <begin position="43"/>
        <end position="67"/>
    </location>
</feature>
<keyword evidence="1" id="KW-1133">Transmembrane helix</keyword>
<organism evidence="2 3">
    <name type="scientific">Staurois parvus</name>
    <dbReference type="NCBI Taxonomy" id="386267"/>
    <lineage>
        <taxon>Eukaryota</taxon>
        <taxon>Metazoa</taxon>
        <taxon>Chordata</taxon>
        <taxon>Craniata</taxon>
        <taxon>Vertebrata</taxon>
        <taxon>Euteleostomi</taxon>
        <taxon>Amphibia</taxon>
        <taxon>Batrachia</taxon>
        <taxon>Anura</taxon>
        <taxon>Neobatrachia</taxon>
        <taxon>Ranoidea</taxon>
        <taxon>Ranidae</taxon>
        <taxon>Staurois</taxon>
    </lineage>
</organism>
<protein>
    <submittedName>
        <fullName evidence="2">Uncharacterized protein</fullName>
    </submittedName>
</protein>
<keyword evidence="1" id="KW-0472">Membrane</keyword>
<sequence>MAALLEDRNLQNVRRRFEQQAESFLREAEVAEAVHGFWWAQCLWLSVCPLLSIASFIWNGIVGFVIMMPSIRGLYLLQF</sequence>
<comment type="caution">
    <text evidence="2">The sequence shown here is derived from an EMBL/GenBank/DDBJ whole genome shotgun (WGS) entry which is preliminary data.</text>
</comment>
<accession>A0ABN9E256</accession>
<evidence type="ECO:0000313" key="3">
    <source>
        <dbReference type="Proteomes" id="UP001162483"/>
    </source>
</evidence>
<proteinExistence type="predicted"/>
<gene>
    <name evidence="2" type="ORF">SPARVUS_LOCUS8748523</name>
</gene>
<reference evidence="2" key="1">
    <citation type="submission" date="2023-05" db="EMBL/GenBank/DDBJ databases">
        <authorList>
            <person name="Stuckert A."/>
        </authorList>
    </citation>
    <scope>NUCLEOTIDE SEQUENCE</scope>
</reference>
<dbReference type="EMBL" id="CATNWA010014929">
    <property type="protein sequence ID" value="CAI9577627.1"/>
    <property type="molecule type" value="Genomic_DNA"/>
</dbReference>
<dbReference type="Proteomes" id="UP001162483">
    <property type="component" value="Unassembled WGS sequence"/>
</dbReference>
<keyword evidence="1" id="KW-0812">Transmembrane</keyword>
<evidence type="ECO:0000256" key="1">
    <source>
        <dbReference type="SAM" id="Phobius"/>
    </source>
</evidence>
<name>A0ABN9E256_9NEOB</name>